<comment type="pathway">
    <text evidence="2">Cofactor biosynthesis; ubiquinone biosynthesis.</text>
</comment>
<dbReference type="InterPro" id="IPR018168">
    <property type="entry name" value="Ubi_Hdrlase_CS"/>
</dbReference>
<dbReference type="PROSITE" id="PS01304">
    <property type="entry name" value="UBIH"/>
    <property type="match status" value="1"/>
</dbReference>
<dbReference type="InterPro" id="IPR002938">
    <property type="entry name" value="FAD-bd"/>
</dbReference>
<dbReference type="PROSITE" id="PS51257">
    <property type="entry name" value="PROKAR_LIPOPROTEIN"/>
    <property type="match status" value="1"/>
</dbReference>
<dbReference type="EMBL" id="JAFKCV010000004">
    <property type="protein sequence ID" value="MBN7825590.1"/>
    <property type="molecule type" value="Genomic_DNA"/>
</dbReference>
<dbReference type="PANTHER" id="PTHR43876:SF8">
    <property type="entry name" value="2-OCTAPRENYL-6-METHOXYPHENOL HYDROXYLASE"/>
    <property type="match status" value="1"/>
</dbReference>
<feature type="transmembrane region" description="Helical" evidence="8">
    <location>
        <begin position="6"/>
        <end position="27"/>
    </location>
</feature>
<keyword evidence="7" id="KW-0503">Monooxygenase</keyword>
<dbReference type="GO" id="GO:0006744">
    <property type="term" value="P:ubiquinone biosynthetic process"/>
    <property type="evidence" value="ECO:0007669"/>
    <property type="project" value="InterPro"/>
</dbReference>
<dbReference type="PANTHER" id="PTHR43876">
    <property type="entry name" value="UBIQUINONE BIOSYNTHESIS MONOOXYGENASE COQ6, MITOCHONDRIAL"/>
    <property type="match status" value="1"/>
</dbReference>
<evidence type="ECO:0000256" key="7">
    <source>
        <dbReference type="ARBA" id="ARBA00023033"/>
    </source>
</evidence>
<keyword evidence="11" id="KW-1185">Reference proteome</keyword>
<dbReference type="InterPro" id="IPR036188">
    <property type="entry name" value="FAD/NAD-bd_sf"/>
</dbReference>
<comment type="caution">
    <text evidence="10">The sequence shown here is derived from an EMBL/GenBank/DDBJ whole genome shotgun (WGS) entry which is preliminary data.</text>
</comment>
<accession>A0A939DN03</accession>
<keyword evidence="8" id="KW-0812">Transmembrane</keyword>
<keyword evidence="4" id="KW-0285">Flavoprotein</keyword>
<comment type="similarity">
    <text evidence="3">Belongs to the UbiH/COQ6 family.</text>
</comment>
<evidence type="ECO:0000256" key="3">
    <source>
        <dbReference type="ARBA" id="ARBA00005349"/>
    </source>
</evidence>
<name>A0A939DN03_9ALTE</name>
<dbReference type="SUPFAM" id="SSF51905">
    <property type="entry name" value="FAD/NAD(P)-binding domain"/>
    <property type="match status" value="1"/>
</dbReference>
<keyword evidence="6 10" id="KW-0560">Oxidoreductase</keyword>
<dbReference type="GO" id="GO:0071949">
    <property type="term" value="F:FAD binding"/>
    <property type="evidence" value="ECO:0007669"/>
    <property type="project" value="InterPro"/>
</dbReference>
<feature type="domain" description="FAD-binding" evidence="9">
    <location>
        <begin position="3"/>
        <end position="342"/>
    </location>
</feature>
<dbReference type="Proteomes" id="UP000664654">
    <property type="component" value="Unassembled WGS sequence"/>
</dbReference>
<proteinExistence type="inferred from homology"/>
<evidence type="ECO:0000256" key="1">
    <source>
        <dbReference type="ARBA" id="ARBA00001974"/>
    </source>
</evidence>
<comment type="cofactor">
    <cofactor evidence="1">
        <name>FAD</name>
        <dbReference type="ChEBI" id="CHEBI:57692"/>
    </cofactor>
</comment>
<sequence length="388" mass="42338">MKDYDVLIVGGGTVGCLLALGLAAAGLKLAIVEAREYGSGGEHPGFDARTIALARHSAEYLRALGLSEQLGRTAYPIHRIKITDQGHLGQCYLDHQDQGVDALGWVISQQQLGQMLFESLKDKAVDWYCPDTLSDIRLEQEQVVLTLTSGQVLGCKLLVAADGGHSPTCRMLNLNTRSEDYQQVALVANVQTQEPNQYLAFERFTQSGPLALLPVSEKVSGLVWSLESSQQAEFAALSDADLLARLQDAFGYDLGRLERISKRGFYPLMLQRLEQAGTHRTLVVGNAAHTLHPIAGQGFNLGLRDVQALAGLLLADPGQDPGRYALLRAYRQARQSDQQRVIGMTDSLVRLFSNQYFPLVVGRNLGLALLDQFSGAKSSLARRAMGYT</sequence>
<keyword evidence="5" id="KW-0274">FAD</keyword>
<dbReference type="InterPro" id="IPR010971">
    <property type="entry name" value="UbiH/COQ6"/>
</dbReference>
<evidence type="ECO:0000256" key="4">
    <source>
        <dbReference type="ARBA" id="ARBA00022630"/>
    </source>
</evidence>
<gene>
    <name evidence="10" type="primary">ubiH</name>
    <name evidence="10" type="synonym">visB</name>
    <name evidence="10" type="ORF">J0A66_10185</name>
</gene>
<dbReference type="NCBIfam" id="TIGR01988">
    <property type="entry name" value="Ubi-OHases"/>
    <property type="match status" value="1"/>
</dbReference>
<evidence type="ECO:0000256" key="5">
    <source>
        <dbReference type="ARBA" id="ARBA00022827"/>
    </source>
</evidence>
<dbReference type="RefSeq" id="WP_206573690.1">
    <property type="nucleotide sequence ID" value="NZ_JAFKCV010000004.1"/>
</dbReference>
<dbReference type="Pfam" id="PF01494">
    <property type="entry name" value="FAD_binding_3"/>
    <property type="match status" value="1"/>
</dbReference>
<evidence type="ECO:0000256" key="6">
    <source>
        <dbReference type="ARBA" id="ARBA00023002"/>
    </source>
</evidence>
<keyword evidence="8" id="KW-0472">Membrane</keyword>
<evidence type="ECO:0000256" key="2">
    <source>
        <dbReference type="ARBA" id="ARBA00004749"/>
    </source>
</evidence>
<keyword evidence="8" id="KW-1133">Transmembrane helix</keyword>
<evidence type="ECO:0000259" key="9">
    <source>
        <dbReference type="Pfam" id="PF01494"/>
    </source>
</evidence>
<evidence type="ECO:0000256" key="8">
    <source>
        <dbReference type="SAM" id="Phobius"/>
    </source>
</evidence>
<dbReference type="NCBIfam" id="NF004356">
    <property type="entry name" value="PRK05732.1"/>
    <property type="match status" value="1"/>
</dbReference>
<dbReference type="NCBIfam" id="TIGR01984">
    <property type="entry name" value="UbiH"/>
    <property type="match status" value="1"/>
</dbReference>
<dbReference type="InterPro" id="IPR011295">
    <property type="entry name" value="UbiH"/>
</dbReference>
<evidence type="ECO:0000313" key="11">
    <source>
        <dbReference type="Proteomes" id="UP000664654"/>
    </source>
</evidence>
<dbReference type="GO" id="GO:0008681">
    <property type="term" value="F:2-octaprenyl-6-methoxyphenol hydroxylase activity"/>
    <property type="evidence" value="ECO:0007669"/>
    <property type="project" value="InterPro"/>
</dbReference>
<organism evidence="10 11">
    <name type="scientific">Bowmanella dokdonensis</name>
    <dbReference type="NCBI Taxonomy" id="751969"/>
    <lineage>
        <taxon>Bacteria</taxon>
        <taxon>Pseudomonadati</taxon>
        <taxon>Pseudomonadota</taxon>
        <taxon>Gammaproteobacteria</taxon>
        <taxon>Alteromonadales</taxon>
        <taxon>Alteromonadaceae</taxon>
        <taxon>Bowmanella</taxon>
    </lineage>
</organism>
<dbReference type="InterPro" id="IPR051205">
    <property type="entry name" value="UbiH/COQ6_monooxygenase"/>
</dbReference>
<dbReference type="PRINTS" id="PR00420">
    <property type="entry name" value="RNGMNOXGNASE"/>
</dbReference>
<dbReference type="AlphaFoldDB" id="A0A939DN03"/>
<evidence type="ECO:0000313" key="10">
    <source>
        <dbReference type="EMBL" id="MBN7825590.1"/>
    </source>
</evidence>
<dbReference type="EC" id="1.14.13.-" evidence="10"/>
<reference evidence="10" key="1">
    <citation type="submission" date="2021-03" db="EMBL/GenBank/DDBJ databases">
        <title>novel species isolated from a fishpond in China.</title>
        <authorList>
            <person name="Lu H."/>
            <person name="Cai Z."/>
        </authorList>
    </citation>
    <scope>NUCLEOTIDE SEQUENCE</scope>
    <source>
        <strain evidence="10">JCM 30855</strain>
    </source>
</reference>
<protein>
    <submittedName>
        <fullName evidence="10">2-octaprenyl-6-methoxyphenyl hydroxylase</fullName>
        <ecNumber evidence="10">1.14.13.-</ecNumber>
    </submittedName>
</protein>
<dbReference type="Gene3D" id="3.50.50.60">
    <property type="entry name" value="FAD/NAD(P)-binding domain"/>
    <property type="match status" value="2"/>
</dbReference>